<dbReference type="AlphaFoldDB" id="A0AAD3RED5"/>
<organism evidence="1 2">
    <name type="scientific">Lates japonicus</name>
    <name type="common">Japanese lates</name>
    <dbReference type="NCBI Taxonomy" id="270547"/>
    <lineage>
        <taxon>Eukaryota</taxon>
        <taxon>Metazoa</taxon>
        <taxon>Chordata</taxon>
        <taxon>Craniata</taxon>
        <taxon>Vertebrata</taxon>
        <taxon>Euteleostomi</taxon>
        <taxon>Actinopterygii</taxon>
        <taxon>Neopterygii</taxon>
        <taxon>Teleostei</taxon>
        <taxon>Neoteleostei</taxon>
        <taxon>Acanthomorphata</taxon>
        <taxon>Carangaria</taxon>
        <taxon>Carangaria incertae sedis</taxon>
        <taxon>Centropomidae</taxon>
        <taxon>Lates</taxon>
    </lineage>
</organism>
<dbReference type="EMBL" id="BRZM01000079">
    <property type="protein sequence ID" value="GLD65401.1"/>
    <property type="molecule type" value="Genomic_DNA"/>
</dbReference>
<evidence type="ECO:0000313" key="1">
    <source>
        <dbReference type="EMBL" id="GLD65401.1"/>
    </source>
</evidence>
<sequence length="207" mass="23058">MIPASSESNSKDFLVKVPDGNWADHMEYVERLAIFEPFESASHPQPELATHHDDDDVLDIGLDIHSVSEDDQETLLLGQCAAAAVSNDLDHTFFFLLYCHAAEKLEAEWPSPQPAQKPSWFAGFFLPPEPKTVKNRLPMFPDFVTDLTSTWNKPLSTRVTVPSYGQYLDFSSTPMEPSLAAYLAPSHHHGMDGPTTLPSKHCRFSAS</sequence>
<proteinExistence type="predicted"/>
<accession>A0AAD3RED5</accession>
<comment type="caution">
    <text evidence="1">The sequence shown here is derived from an EMBL/GenBank/DDBJ whole genome shotgun (WGS) entry which is preliminary data.</text>
</comment>
<protein>
    <submittedName>
        <fullName evidence="1">Uncharacterized protein</fullName>
    </submittedName>
</protein>
<evidence type="ECO:0000313" key="2">
    <source>
        <dbReference type="Proteomes" id="UP001279410"/>
    </source>
</evidence>
<reference evidence="1" key="1">
    <citation type="submission" date="2022-08" db="EMBL/GenBank/DDBJ databases">
        <title>Genome sequencing of akame (Lates japonicus).</title>
        <authorList>
            <person name="Hashiguchi Y."/>
            <person name="Takahashi H."/>
        </authorList>
    </citation>
    <scope>NUCLEOTIDE SEQUENCE</scope>
    <source>
        <strain evidence="1">Kochi</strain>
    </source>
</reference>
<gene>
    <name evidence="1" type="ORF">AKAME5_001687100</name>
</gene>
<dbReference type="Proteomes" id="UP001279410">
    <property type="component" value="Unassembled WGS sequence"/>
</dbReference>
<keyword evidence="2" id="KW-1185">Reference proteome</keyword>
<name>A0AAD3RED5_LATJO</name>